<evidence type="ECO:0000259" key="1">
    <source>
        <dbReference type="SMART" id="SM00256"/>
    </source>
</evidence>
<dbReference type="InterPro" id="IPR050796">
    <property type="entry name" value="SCF_F-box_component"/>
</dbReference>
<dbReference type="KEGG" id="dcr:108207817"/>
<dbReference type="NCBIfam" id="TIGR01640">
    <property type="entry name" value="F_box_assoc_1"/>
    <property type="match status" value="1"/>
</dbReference>
<dbReference type="AlphaFoldDB" id="A0A166F3W3"/>
<comment type="caution">
    <text evidence="2">The sequence shown here is derived from an EMBL/GenBank/DDBJ whole genome shotgun (WGS) entry which is preliminary data.</text>
</comment>
<organism evidence="2">
    <name type="scientific">Daucus carota subsp. sativus</name>
    <name type="common">Carrot</name>
    <dbReference type="NCBI Taxonomy" id="79200"/>
    <lineage>
        <taxon>Eukaryota</taxon>
        <taxon>Viridiplantae</taxon>
        <taxon>Streptophyta</taxon>
        <taxon>Embryophyta</taxon>
        <taxon>Tracheophyta</taxon>
        <taxon>Spermatophyta</taxon>
        <taxon>Magnoliopsida</taxon>
        <taxon>eudicotyledons</taxon>
        <taxon>Gunneridae</taxon>
        <taxon>Pentapetalae</taxon>
        <taxon>asterids</taxon>
        <taxon>campanulids</taxon>
        <taxon>Apiales</taxon>
        <taxon>Apiaceae</taxon>
        <taxon>Apioideae</taxon>
        <taxon>Scandiceae</taxon>
        <taxon>Daucinae</taxon>
        <taxon>Daucus</taxon>
        <taxon>Daucus sect. Daucus</taxon>
    </lineage>
</organism>
<proteinExistence type="predicted"/>
<dbReference type="Gene3D" id="1.20.1280.50">
    <property type="match status" value="1"/>
</dbReference>
<dbReference type="InterPro" id="IPR036047">
    <property type="entry name" value="F-box-like_dom_sf"/>
</dbReference>
<feature type="domain" description="F-box" evidence="1">
    <location>
        <begin position="7"/>
        <end position="48"/>
    </location>
</feature>
<dbReference type="SMART" id="SM00256">
    <property type="entry name" value="FBOX"/>
    <property type="match status" value="1"/>
</dbReference>
<dbReference type="Pfam" id="PF00646">
    <property type="entry name" value="F-box"/>
    <property type="match status" value="1"/>
</dbReference>
<dbReference type="PANTHER" id="PTHR31672">
    <property type="entry name" value="BNACNNG10540D PROTEIN"/>
    <property type="match status" value="1"/>
</dbReference>
<dbReference type="PANTHER" id="PTHR31672:SF13">
    <property type="entry name" value="F-BOX PROTEIN CPR30-LIKE"/>
    <property type="match status" value="1"/>
</dbReference>
<dbReference type="InterPro" id="IPR013187">
    <property type="entry name" value="F-box-assoc_dom_typ3"/>
</dbReference>
<reference evidence="2" key="1">
    <citation type="journal article" date="2016" name="Nat. Genet.">
        <title>A high-quality carrot genome assembly provides new insights into carotenoid accumulation and asterid genome evolution.</title>
        <authorList>
            <person name="Iorizzo M."/>
            <person name="Ellison S."/>
            <person name="Senalik D."/>
            <person name="Zeng P."/>
            <person name="Satapoomin P."/>
            <person name="Huang J."/>
            <person name="Bowman M."/>
            <person name="Iovene M."/>
            <person name="Sanseverino W."/>
            <person name="Cavagnaro P."/>
            <person name="Yildiz M."/>
            <person name="Macko-Podgorni A."/>
            <person name="Moranska E."/>
            <person name="Grzebelus E."/>
            <person name="Grzebelus D."/>
            <person name="Ashrafi H."/>
            <person name="Zheng Z."/>
            <person name="Cheng S."/>
            <person name="Spooner D."/>
            <person name="Van Deynze A."/>
            <person name="Simon P."/>
        </authorList>
    </citation>
    <scope>NUCLEOTIDE SEQUENCE [LARGE SCALE GENOMIC DNA]</scope>
    <source>
        <tissue evidence="2">Leaf</tissue>
    </source>
</reference>
<accession>A0A166F3W3</accession>
<dbReference type="Pfam" id="PF08268">
    <property type="entry name" value="FBA_3"/>
    <property type="match status" value="1"/>
</dbReference>
<dbReference type="InterPro" id="IPR001810">
    <property type="entry name" value="F-box_dom"/>
</dbReference>
<sequence>MDKISIIPDDIIRFEILTRLPVKILMQFQCVCKSWQFLISRDPIFIKAHVARSVMDPSNDRVIIRCHPTLRHKHISEDNIFNFPLFVCSKVGPVNEFDYPLLSSGMVLAGSVNGLVCLYSYNDKSKSIPCIGIWNPATHRYKDVRPPLNAYNIKAGDFSFAFVFDSIKKDYKVIYIIKTRNKNKANKPGQVVADVYSCNARSWAHINVSSSFELENGELFKYAITVGNRVYWNYSMAYGRKHDVISFDIGHEVFRLFHAPDLLPNQKMATGNLNNLLVCLVHEYCWDKTTSVDVYALNETNGETWNKMYTVGPISLTRRMHIVQCFRNGDLFFSDYKEYRCLRFDPKTHALLRSNSHAFDVDCLAVAYGIGYTQTLVSVMGMKHIEKNDCERLLFIQS</sequence>
<name>A0A166F3W3_DAUCS</name>
<dbReference type="InterPro" id="IPR017451">
    <property type="entry name" value="F-box-assoc_interact_dom"/>
</dbReference>
<dbReference type="Gramene" id="KZN07308">
    <property type="protein sequence ID" value="KZN07308"/>
    <property type="gene ID" value="DCAR_008145"/>
</dbReference>
<gene>
    <name evidence="2" type="ORF">DCAR_008145</name>
</gene>
<dbReference type="CDD" id="cd22157">
    <property type="entry name" value="F-box_AtFBW1-like"/>
    <property type="match status" value="1"/>
</dbReference>
<dbReference type="EMBL" id="LNRQ01000002">
    <property type="protein sequence ID" value="KZN07308.1"/>
    <property type="molecule type" value="Genomic_DNA"/>
</dbReference>
<dbReference type="STRING" id="79200.A0A166F3W3"/>
<protein>
    <recommendedName>
        <fullName evidence="1">F-box domain-containing protein</fullName>
    </recommendedName>
</protein>
<dbReference type="SUPFAM" id="SSF81383">
    <property type="entry name" value="F-box domain"/>
    <property type="match status" value="1"/>
</dbReference>
<evidence type="ECO:0000313" key="2">
    <source>
        <dbReference type="EMBL" id="KZN07308.1"/>
    </source>
</evidence>